<dbReference type="PANTHER" id="PTHR36445">
    <property type="entry name" value="GTP CYCLOHYDROLASE MPTA"/>
    <property type="match status" value="1"/>
</dbReference>
<dbReference type="UniPathway" id="UPA00848">
    <property type="reaction ID" value="UER00151"/>
</dbReference>
<comment type="caution">
    <text evidence="3">The sequence shown here is derived from an EMBL/GenBank/DDBJ whole genome shotgun (WGS) entry which is preliminary data.</text>
</comment>
<dbReference type="PANTHER" id="PTHR36445:SF1">
    <property type="entry name" value="GTP CYCLOHYDROLASE MPTA"/>
    <property type="match status" value="1"/>
</dbReference>
<accession>A0A415S9D3</accession>
<evidence type="ECO:0000313" key="3">
    <source>
        <dbReference type="EMBL" id="RHM76090.1"/>
    </source>
</evidence>
<dbReference type="NCBIfam" id="NF010200">
    <property type="entry name" value="PRK13674.1-1"/>
    <property type="match status" value="1"/>
</dbReference>
<dbReference type="RefSeq" id="WP_118444595.1">
    <property type="nucleotide sequence ID" value="NZ_JBCPGC010000040.1"/>
</dbReference>
<reference evidence="3 4" key="1">
    <citation type="submission" date="2018-08" db="EMBL/GenBank/DDBJ databases">
        <title>A genome reference for cultivated species of the human gut microbiota.</title>
        <authorList>
            <person name="Zou Y."/>
            <person name="Xue W."/>
            <person name="Luo G."/>
        </authorList>
    </citation>
    <scope>NUCLEOTIDE SEQUENCE [LARGE SCALE GENOMIC DNA]</scope>
    <source>
        <strain evidence="3 4">AF33-12</strain>
    </source>
</reference>
<evidence type="ECO:0000256" key="1">
    <source>
        <dbReference type="ARBA" id="ARBA00022801"/>
    </source>
</evidence>
<comment type="similarity">
    <text evidence="2">Belongs to the GTP cyclohydrolase IV family.</text>
</comment>
<dbReference type="Proteomes" id="UP000285610">
    <property type="component" value="Unassembled WGS sequence"/>
</dbReference>
<dbReference type="GO" id="GO:0046654">
    <property type="term" value="P:tetrahydrofolate biosynthetic process"/>
    <property type="evidence" value="ECO:0007669"/>
    <property type="project" value="UniProtKB-UniRule"/>
</dbReference>
<dbReference type="HAMAP" id="MF_01527_B">
    <property type="entry name" value="GTP_cyclohydrol_B"/>
    <property type="match status" value="1"/>
</dbReference>
<sequence length="253" mass="29022">MIDIQKSLENRGIFLDKVGIRGFQRPIQLQIGTEVCPTVANLNAYVSLKADERAIHMSRLIEILQMWDGTVNNQTILHLLSSMRKRLESDNSYLEIMFPYFMKKSAPVSQKIGFMNYDCIISARLNHEQVHFDITVITQITSVCPCSKAISQYGAHNQRGKVKVKINDFDICDLKKVIEIIEESGSSQLYSVLKRKDEKFVTEAAFNSPKFVEDIARDVNINIKNKTNWNISDLSVENYESIHNHNAYSEICR</sequence>
<feature type="site" description="May be catalytically important" evidence="2">
    <location>
        <position position="144"/>
    </location>
</feature>
<protein>
    <recommendedName>
        <fullName evidence="2">GTP cyclohydrolase FolE2</fullName>
        <ecNumber evidence="2">3.5.4.16</ecNumber>
    </recommendedName>
</protein>
<comment type="catalytic activity">
    <reaction evidence="2">
        <text>GTP + H2O = 7,8-dihydroneopterin 3'-triphosphate + formate + H(+)</text>
        <dbReference type="Rhea" id="RHEA:17473"/>
        <dbReference type="ChEBI" id="CHEBI:15377"/>
        <dbReference type="ChEBI" id="CHEBI:15378"/>
        <dbReference type="ChEBI" id="CHEBI:15740"/>
        <dbReference type="ChEBI" id="CHEBI:37565"/>
        <dbReference type="ChEBI" id="CHEBI:58462"/>
        <dbReference type="EC" id="3.5.4.16"/>
    </reaction>
</comment>
<gene>
    <name evidence="2" type="primary">folE2</name>
    <name evidence="3" type="ORF">DWZ50_08845</name>
</gene>
<dbReference type="AlphaFoldDB" id="A0A415S9D3"/>
<evidence type="ECO:0000313" key="4">
    <source>
        <dbReference type="Proteomes" id="UP000285610"/>
    </source>
</evidence>
<proteinExistence type="inferred from homology"/>
<dbReference type="Pfam" id="PF02649">
    <property type="entry name" value="GCHY-1"/>
    <property type="match status" value="1"/>
</dbReference>
<name>A0A415S9D3_MEDGN</name>
<dbReference type="EMBL" id="QRQE01000019">
    <property type="protein sequence ID" value="RHM76090.1"/>
    <property type="molecule type" value="Genomic_DNA"/>
</dbReference>
<dbReference type="GO" id="GO:0003934">
    <property type="term" value="F:GTP cyclohydrolase I activity"/>
    <property type="evidence" value="ECO:0007669"/>
    <property type="project" value="UniProtKB-UniRule"/>
</dbReference>
<dbReference type="EC" id="3.5.4.16" evidence="2"/>
<dbReference type="InterPro" id="IPR022838">
    <property type="entry name" value="GTP_cyclohydrolase_FolE2"/>
</dbReference>
<dbReference type="Gene3D" id="3.10.270.10">
    <property type="entry name" value="Urate Oxidase"/>
    <property type="match status" value="1"/>
</dbReference>
<comment type="pathway">
    <text evidence="2">Cofactor biosynthesis; 7,8-dihydroneopterin triphosphate biosynthesis; 7,8-dihydroneopterin triphosphate from GTP: step 1/1.</text>
</comment>
<dbReference type="InterPro" id="IPR003801">
    <property type="entry name" value="GTP_cyclohydrolase_FolE2/MptA"/>
</dbReference>
<keyword evidence="1 2" id="KW-0378">Hydrolase</keyword>
<comment type="function">
    <text evidence="2">Converts GTP to 7,8-dihydroneopterin triphosphate.</text>
</comment>
<organism evidence="3 4">
    <name type="scientific">Mediterraneibacter gnavus</name>
    <name type="common">Ruminococcus gnavus</name>
    <dbReference type="NCBI Taxonomy" id="33038"/>
    <lineage>
        <taxon>Bacteria</taxon>
        <taxon>Bacillati</taxon>
        <taxon>Bacillota</taxon>
        <taxon>Clostridia</taxon>
        <taxon>Lachnospirales</taxon>
        <taxon>Lachnospiraceae</taxon>
        <taxon>Mediterraneibacter</taxon>
    </lineage>
</organism>
<evidence type="ECO:0000256" key="2">
    <source>
        <dbReference type="HAMAP-Rule" id="MF_01527"/>
    </source>
</evidence>